<feature type="compositionally biased region" description="Polar residues" evidence="10">
    <location>
        <begin position="358"/>
        <end position="371"/>
    </location>
</feature>
<feature type="region of interest" description="Disordered" evidence="10">
    <location>
        <begin position="276"/>
        <end position="346"/>
    </location>
</feature>
<feature type="domain" description="C2H2-type" evidence="11">
    <location>
        <begin position="1025"/>
        <end position="1054"/>
    </location>
</feature>
<feature type="region of interest" description="Disordered" evidence="10">
    <location>
        <begin position="1090"/>
        <end position="1114"/>
    </location>
</feature>
<feature type="region of interest" description="Disordered" evidence="10">
    <location>
        <begin position="1053"/>
        <end position="1077"/>
    </location>
</feature>
<evidence type="ECO:0000256" key="5">
    <source>
        <dbReference type="ARBA" id="ARBA00022833"/>
    </source>
</evidence>
<dbReference type="PANTHER" id="PTHR45944">
    <property type="entry name" value="SCHNURRI, ISOFORM F"/>
    <property type="match status" value="1"/>
</dbReference>
<name>A0A914DI76_9BILA</name>
<evidence type="ECO:0000256" key="6">
    <source>
        <dbReference type="ARBA" id="ARBA00023015"/>
    </source>
</evidence>
<evidence type="ECO:0000256" key="10">
    <source>
        <dbReference type="SAM" id="MobiDB-lite"/>
    </source>
</evidence>
<feature type="region of interest" description="Disordered" evidence="10">
    <location>
        <begin position="940"/>
        <end position="961"/>
    </location>
</feature>
<feature type="region of interest" description="Disordered" evidence="10">
    <location>
        <begin position="583"/>
        <end position="617"/>
    </location>
</feature>
<accession>A0A914DI76</accession>
<evidence type="ECO:0000259" key="11">
    <source>
        <dbReference type="PROSITE" id="PS50157"/>
    </source>
</evidence>
<sequence length="1289" mass="142555">MAFVSGEGMRPSSSSNGIPNGISDQQAQSQDFRAALQQQLMAMQQQQQQQQQQATQQAPPPSASQLTGNNLLYQQLLAQQLQNQPQLSSQTQQPNPQLALQQQLAALQNLSNPSAALLQQQFPGGALGQPAANNGVATALAALIATNPAILQALAGTATTPNTLSLLMQLLMPNAASTMVQPQQQSLLSLIQLLTNPASALLNYPSLLQQPLHQAQPAQQVNQLSALTQLLGANAGGNNANWHQLSAALGGAGAVPNTTNSTDESRAYLDQLLRQVQEQQHQQQQPQQQQAQQQHPQPVAASNNNTPRPMLSAQNSSSSLLGNVQHSASTSNNSLTSNNSAAPNRESALQQVQLMDTSGPLSSNESANYNRSNERQPSSERLLNAESVQDHITRLINENEAIVEPNPVLLKRRPYNRTNTSNSIASQSSVNDNGSQRGSPSIRSPGLQTRVPTTRSQSLHEASMLNTFRAVGGSLTSGQPVFRPSDRYPQQLSSLTCNFCGLKFPNEAGLEAHEFRCSKKEQLTKQHSQPQLQLHSISAQSQVQQQVQLQAQLLILQQQKALLNAQQQQSFMAANAAGITADTVSGRSSAPDSPSGSHKLGFQPVHSSSPSSLENRHPLKKRLLEAAAKEAEIVDVVSINEPQTSAKMPKMELTYAENLDPQLLFKNESEDSHFDQPSSSHFDPNVALLRQVAAQQELVAKHARELTEKQEEEQHQEQHVQSATSSSCPKTMSEAIGTALLYIEAKVSDKMPYVVTLSEQITAALKNEGAPPTALCATPYRNRMRNITQDTFVCLHRPQPMFVLQKKNLSMYSNWQQAQVSPQEANHIQMYFKTYSTKPRIGTKELYRFTLANKDRNQLRLTHSTFWMLLNKHRMQVSYEEQQNSNAMENFQNYVDEATPGALDELHQQLHIQRPETPLMAQQAEFLSPKHDIDPLQQSNLQTNQAPRHENNPTTRKDTTKGMSLASALAASKMKPLGGNRVDEVDVYIRGRGRGRYVCERCGIRCKKPSMLKKHLRSHTNIRPFSCTTCNFSFKTKGNLTKHLCSKAHRRRLAEKKMDGNESAELNDADENRLMNEEDDDLGIWESKYMDDEDKRDEDDESDNEDVEINVPHPLNTNNINYRRFGQENILIERSVHTPPTCWMRNLCGEEPTTGWSSPNMDRSCNSAPPVVEVIHSTRKQKVSESSITVPQRFASIPTLNKLEMRDELNIQQNFLINDISPPASADVNSAMNSSNSLIANFIPLSKQPTEAERMQQIMMEKLSSSLYFLQAASSASAGQYNEIGGVSI</sequence>
<keyword evidence="6" id="KW-0805">Transcription regulation</keyword>
<evidence type="ECO:0000256" key="3">
    <source>
        <dbReference type="ARBA" id="ARBA00022737"/>
    </source>
</evidence>
<dbReference type="GO" id="GO:0000981">
    <property type="term" value="F:DNA-binding transcription factor activity, RNA polymerase II-specific"/>
    <property type="evidence" value="ECO:0007669"/>
    <property type="project" value="TreeGrafter"/>
</dbReference>
<dbReference type="InterPro" id="IPR051969">
    <property type="entry name" value="Zinc-finger_DNA-bd_regulators"/>
</dbReference>
<feature type="compositionally biased region" description="Polar residues" evidence="10">
    <location>
        <begin position="583"/>
        <end position="596"/>
    </location>
</feature>
<dbReference type="SMART" id="SM00355">
    <property type="entry name" value="ZnF_C2H2"/>
    <property type="match status" value="3"/>
</dbReference>
<keyword evidence="5" id="KW-0862">Zinc</keyword>
<keyword evidence="8" id="KW-0539">Nucleus</keyword>
<dbReference type="Pfam" id="PF00096">
    <property type="entry name" value="zf-C2H2"/>
    <property type="match status" value="2"/>
</dbReference>
<protein>
    <submittedName>
        <fullName evidence="13">C2H2-type domain-containing protein</fullName>
    </submittedName>
</protein>
<feature type="domain" description="C2H2-type" evidence="11">
    <location>
        <begin position="997"/>
        <end position="1024"/>
    </location>
</feature>
<feature type="compositionally biased region" description="Low complexity" evidence="10">
    <location>
        <begin position="276"/>
        <end position="301"/>
    </location>
</feature>
<evidence type="ECO:0000256" key="9">
    <source>
        <dbReference type="PROSITE-ProRule" id="PRU00042"/>
    </source>
</evidence>
<keyword evidence="7" id="KW-0804">Transcription</keyword>
<feature type="region of interest" description="Disordered" evidence="10">
    <location>
        <begin position="358"/>
        <end position="383"/>
    </location>
</feature>
<feature type="compositionally biased region" description="Low complexity" evidence="10">
    <location>
        <begin position="34"/>
        <end position="67"/>
    </location>
</feature>
<feature type="compositionally biased region" description="Acidic residues" evidence="10">
    <location>
        <begin position="1091"/>
        <end position="1108"/>
    </location>
</feature>
<dbReference type="InterPro" id="IPR013087">
    <property type="entry name" value="Znf_C2H2_type"/>
</dbReference>
<reference evidence="13" key="1">
    <citation type="submission" date="2022-11" db="UniProtKB">
        <authorList>
            <consortium name="WormBaseParasite"/>
        </authorList>
    </citation>
    <scope>IDENTIFICATION</scope>
</reference>
<evidence type="ECO:0000256" key="8">
    <source>
        <dbReference type="ARBA" id="ARBA00023242"/>
    </source>
</evidence>
<dbReference type="PROSITE" id="PS00028">
    <property type="entry name" value="ZINC_FINGER_C2H2_1"/>
    <property type="match status" value="2"/>
</dbReference>
<dbReference type="GO" id="GO:0008270">
    <property type="term" value="F:zinc ion binding"/>
    <property type="evidence" value="ECO:0007669"/>
    <property type="project" value="UniProtKB-KW"/>
</dbReference>
<feature type="region of interest" description="Disordered" evidence="10">
    <location>
        <begin position="706"/>
        <end position="730"/>
    </location>
</feature>
<feature type="compositionally biased region" description="Low complexity" evidence="10">
    <location>
        <begin position="327"/>
        <end position="342"/>
    </location>
</feature>
<keyword evidence="3" id="KW-0677">Repeat</keyword>
<evidence type="ECO:0000256" key="7">
    <source>
        <dbReference type="ARBA" id="ARBA00023163"/>
    </source>
</evidence>
<dbReference type="Proteomes" id="UP000887540">
    <property type="component" value="Unplaced"/>
</dbReference>
<dbReference type="Gene3D" id="3.30.160.60">
    <property type="entry name" value="Classic Zinc Finger"/>
    <property type="match status" value="2"/>
</dbReference>
<evidence type="ECO:0000256" key="2">
    <source>
        <dbReference type="ARBA" id="ARBA00022723"/>
    </source>
</evidence>
<evidence type="ECO:0000313" key="13">
    <source>
        <dbReference type="WBParaSite" id="ACRNAN_scaffold2682.g28448.t1"/>
    </source>
</evidence>
<evidence type="ECO:0000256" key="4">
    <source>
        <dbReference type="ARBA" id="ARBA00022771"/>
    </source>
</evidence>
<evidence type="ECO:0000256" key="1">
    <source>
        <dbReference type="ARBA" id="ARBA00004123"/>
    </source>
</evidence>
<keyword evidence="4 9" id="KW-0863">Zinc-finger</keyword>
<proteinExistence type="predicted"/>
<keyword evidence="2" id="KW-0479">Metal-binding</keyword>
<organism evidence="12 13">
    <name type="scientific">Acrobeloides nanus</name>
    <dbReference type="NCBI Taxonomy" id="290746"/>
    <lineage>
        <taxon>Eukaryota</taxon>
        <taxon>Metazoa</taxon>
        <taxon>Ecdysozoa</taxon>
        <taxon>Nematoda</taxon>
        <taxon>Chromadorea</taxon>
        <taxon>Rhabditida</taxon>
        <taxon>Tylenchina</taxon>
        <taxon>Cephalobomorpha</taxon>
        <taxon>Cephaloboidea</taxon>
        <taxon>Cephalobidae</taxon>
        <taxon>Acrobeloides</taxon>
    </lineage>
</organism>
<evidence type="ECO:0000313" key="12">
    <source>
        <dbReference type="Proteomes" id="UP000887540"/>
    </source>
</evidence>
<dbReference type="InterPro" id="IPR036236">
    <property type="entry name" value="Znf_C2H2_sf"/>
</dbReference>
<dbReference type="GO" id="GO:0005634">
    <property type="term" value="C:nucleus"/>
    <property type="evidence" value="ECO:0007669"/>
    <property type="project" value="UniProtKB-SubCell"/>
</dbReference>
<dbReference type="PANTHER" id="PTHR45944:SF2">
    <property type="entry name" value="SCHNURRI, ISOFORM F"/>
    <property type="match status" value="1"/>
</dbReference>
<feature type="compositionally biased region" description="Polar residues" evidence="10">
    <location>
        <begin position="302"/>
        <end position="326"/>
    </location>
</feature>
<dbReference type="PROSITE" id="PS50157">
    <property type="entry name" value="ZINC_FINGER_C2H2_2"/>
    <property type="match status" value="2"/>
</dbReference>
<dbReference type="SUPFAM" id="SSF57667">
    <property type="entry name" value="beta-beta-alpha zinc fingers"/>
    <property type="match status" value="1"/>
</dbReference>
<dbReference type="GO" id="GO:0000978">
    <property type="term" value="F:RNA polymerase II cis-regulatory region sequence-specific DNA binding"/>
    <property type="evidence" value="ECO:0007669"/>
    <property type="project" value="TreeGrafter"/>
</dbReference>
<feature type="region of interest" description="Disordered" evidence="10">
    <location>
        <begin position="418"/>
        <end position="457"/>
    </location>
</feature>
<dbReference type="FunFam" id="3.30.160.60:FF:000594">
    <property type="entry name" value="Transcription factor HIVEP2"/>
    <property type="match status" value="1"/>
</dbReference>
<dbReference type="WBParaSite" id="ACRNAN_scaffold2682.g28448.t1">
    <property type="protein sequence ID" value="ACRNAN_scaffold2682.g28448.t1"/>
    <property type="gene ID" value="ACRNAN_scaffold2682.g28448"/>
</dbReference>
<comment type="subcellular location">
    <subcellularLocation>
        <location evidence="1">Nucleus</location>
    </subcellularLocation>
</comment>
<feature type="compositionally biased region" description="Basic and acidic residues" evidence="10">
    <location>
        <begin position="947"/>
        <end position="960"/>
    </location>
</feature>
<keyword evidence="12" id="KW-1185">Reference proteome</keyword>
<feature type="compositionally biased region" description="Basic and acidic residues" evidence="10">
    <location>
        <begin position="706"/>
        <end position="718"/>
    </location>
</feature>
<feature type="region of interest" description="Disordered" evidence="10">
    <location>
        <begin position="1"/>
        <end position="67"/>
    </location>
</feature>
<feature type="compositionally biased region" description="Low complexity" evidence="10">
    <location>
        <begin position="11"/>
        <end position="23"/>
    </location>
</feature>